<protein>
    <recommendedName>
        <fullName evidence="4">Zn(2)-C6 fungal-type domain-containing protein</fullName>
    </recommendedName>
</protein>
<evidence type="ECO:0000256" key="1">
    <source>
        <dbReference type="SAM" id="MobiDB-lite"/>
    </source>
</evidence>
<dbReference type="GO" id="GO:0000981">
    <property type="term" value="F:DNA-binding transcription factor activity, RNA polymerase II-specific"/>
    <property type="evidence" value="ECO:0007669"/>
    <property type="project" value="InterPro"/>
</dbReference>
<name>A0A8H4IPA3_9PEZI</name>
<dbReference type="InterPro" id="IPR036864">
    <property type="entry name" value="Zn2-C6_fun-type_DNA-bd_sf"/>
</dbReference>
<reference evidence="2" key="1">
    <citation type="submission" date="2020-04" db="EMBL/GenBank/DDBJ databases">
        <title>Genome Assembly and Annotation of Botryosphaeria dothidea sdau 11-99, a Latent Pathogen of Apple Fruit Ring Rot in China.</title>
        <authorList>
            <person name="Yu C."/>
            <person name="Diao Y."/>
            <person name="Lu Q."/>
            <person name="Zhao J."/>
            <person name="Cui S."/>
            <person name="Peng C."/>
            <person name="He B."/>
            <person name="Liu H."/>
        </authorList>
    </citation>
    <scope>NUCLEOTIDE SEQUENCE [LARGE SCALE GENOMIC DNA]</scope>
    <source>
        <strain evidence="2">Sdau11-99</strain>
    </source>
</reference>
<dbReference type="GO" id="GO:0008270">
    <property type="term" value="F:zinc ion binding"/>
    <property type="evidence" value="ECO:0007669"/>
    <property type="project" value="InterPro"/>
</dbReference>
<accession>A0A8H4IPA3</accession>
<organism evidence="2 3">
    <name type="scientific">Botryosphaeria dothidea</name>
    <dbReference type="NCBI Taxonomy" id="55169"/>
    <lineage>
        <taxon>Eukaryota</taxon>
        <taxon>Fungi</taxon>
        <taxon>Dikarya</taxon>
        <taxon>Ascomycota</taxon>
        <taxon>Pezizomycotina</taxon>
        <taxon>Dothideomycetes</taxon>
        <taxon>Dothideomycetes incertae sedis</taxon>
        <taxon>Botryosphaeriales</taxon>
        <taxon>Botryosphaeriaceae</taxon>
        <taxon>Botryosphaeria</taxon>
    </lineage>
</organism>
<feature type="compositionally biased region" description="Low complexity" evidence="1">
    <location>
        <begin position="36"/>
        <end position="59"/>
    </location>
</feature>
<dbReference type="SUPFAM" id="SSF57701">
    <property type="entry name" value="Zn2/Cys6 DNA-binding domain"/>
    <property type="match status" value="1"/>
</dbReference>
<evidence type="ECO:0000313" key="2">
    <source>
        <dbReference type="EMBL" id="KAF4304845.1"/>
    </source>
</evidence>
<dbReference type="EMBL" id="WWBZ02000045">
    <property type="protein sequence ID" value="KAF4304845.1"/>
    <property type="molecule type" value="Genomic_DNA"/>
</dbReference>
<keyword evidence="3" id="KW-1185">Reference proteome</keyword>
<evidence type="ECO:0008006" key="4">
    <source>
        <dbReference type="Google" id="ProtNLM"/>
    </source>
</evidence>
<dbReference type="AlphaFoldDB" id="A0A8H4IPA3"/>
<gene>
    <name evidence="2" type="ORF">GTA08_BOTSDO14212</name>
</gene>
<comment type="caution">
    <text evidence="2">The sequence shown here is derived from an EMBL/GenBank/DDBJ whole genome shotgun (WGS) entry which is preliminary data.</text>
</comment>
<dbReference type="Proteomes" id="UP000572817">
    <property type="component" value="Unassembled WGS sequence"/>
</dbReference>
<proteinExistence type="predicted"/>
<feature type="region of interest" description="Disordered" evidence="1">
    <location>
        <begin position="32"/>
        <end position="85"/>
    </location>
</feature>
<sequence length="149" mass="15905">MNIVSRSPRRRRDGCSECKRKKVRCGLERPHRFDAARQPSRAAAAGPAAATHPAPVAAALVTDGPLPPPPLRHADRARPLPARAARLRAPPTTRAVLALTNRAVAGLHAAVARPDEVLRVETAMTAMALCTNDVCDGGDARQWRVHLAA</sequence>
<evidence type="ECO:0000313" key="3">
    <source>
        <dbReference type="Proteomes" id="UP000572817"/>
    </source>
</evidence>